<evidence type="ECO:0000313" key="2">
    <source>
        <dbReference type="EMBL" id="CBI10764.1"/>
    </source>
</evidence>
<organism evidence="2">
    <name type="scientific">mine drainage metagenome</name>
    <dbReference type="NCBI Taxonomy" id="410659"/>
    <lineage>
        <taxon>unclassified sequences</taxon>
        <taxon>metagenomes</taxon>
        <taxon>ecological metagenomes</taxon>
    </lineage>
</organism>
<dbReference type="InterPro" id="IPR010179">
    <property type="entry name" value="CRISPR-assoc_prot_Cse3"/>
</dbReference>
<comment type="caution">
    <text evidence="2">The sequence shown here is derived from an EMBL/GenBank/DDBJ whole genome shotgun (WGS) entry which is preliminary data.</text>
</comment>
<dbReference type="SMART" id="SM01101">
    <property type="entry name" value="CRISPR_assoc"/>
    <property type="match status" value="1"/>
</dbReference>
<protein>
    <recommendedName>
        <fullName evidence="3">Type I-E CRISPR-associated protein Cas6/Cse3/CasE</fullName>
    </recommendedName>
</protein>
<sequence>MYFNVITPEEHLLRQAAHELAQSPLVAQINAVYAEHQWLWRFFPSERDQTRDFVFRRHDVDQIPRFYVVSKRRPITFSDAWKVQSQDYLPQLAEGQRLSFQLRANPVVTRPGDPVLDEAGKPKLRSSGKHAGEIKRKVVRHDVVMQAKKQLLAEQGFGKDAKWADWKDESNKPLLYELVQKHCAVWLDGVGKRNGFEIALTDEEEPQRKLQVDTYEQNKAGKHNHNICFSTVDFSGELLVTNPELFQQALFDGLGPAKAFGCGLLLVRKI</sequence>
<dbReference type="NCBIfam" id="TIGR01907">
    <property type="entry name" value="casE_Cse3"/>
    <property type="match status" value="1"/>
</dbReference>
<accession>E6QU42</accession>
<reference evidence="2" key="1">
    <citation type="submission" date="2009-10" db="EMBL/GenBank/DDBJ databases">
        <title>Diversity of trophic interactions inside an arsenic-rich microbial ecosystem.</title>
        <authorList>
            <person name="Bertin P.N."/>
            <person name="Heinrich-Salmeron A."/>
            <person name="Pelletier E."/>
            <person name="Goulhen-Chollet F."/>
            <person name="Arsene-Ploetze F."/>
            <person name="Gallien S."/>
            <person name="Calteau A."/>
            <person name="Vallenet D."/>
            <person name="Casiot C."/>
            <person name="Chane-Woon-Ming B."/>
            <person name="Giloteaux L."/>
            <person name="Barakat M."/>
            <person name="Bonnefoy V."/>
            <person name="Bruneel O."/>
            <person name="Chandler M."/>
            <person name="Cleiss J."/>
            <person name="Duran R."/>
            <person name="Elbaz-Poulichet F."/>
            <person name="Fonknechten N."/>
            <person name="Lauga B."/>
            <person name="Mornico D."/>
            <person name="Ortet P."/>
            <person name="Schaeffer C."/>
            <person name="Siguier P."/>
            <person name="Alexander Thil Smith A."/>
            <person name="Van Dorsselaer A."/>
            <person name="Weissenbach J."/>
            <person name="Medigue C."/>
            <person name="Le Paslier D."/>
        </authorList>
    </citation>
    <scope>NUCLEOTIDE SEQUENCE</scope>
</reference>
<name>E6QU42_9ZZZZ</name>
<dbReference type="Gene3D" id="3.30.70.1200">
    <property type="entry name" value="Crispr-associated protein, domain 1"/>
    <property type="match status" value="1"/>
</dbReference>
<evidence type="ECO:0000256" key="1">
    <source>
        <dbReference type="SAM" id="MobiDB-lite"/>
    </source>
</evidence>
<proteinExistence type="predicted"/>
<dbReference type="Pfam" id="PF08798">
    <property type="entry name" value="CRISPR_assoc"/>
    <property type="match status" value="1"/>
</dbReference>
<dbReference type="Gene3D" id="3.30.70.1210">
    <property type="entry name" value="Crispr-associated protein, domain 2"/>
    <property type="match status" value="1"/>
</dbReference>
<dbReference type="EMBL" id="CABR01000104">
    <property type="protein sequence ID" value="CBI10764.1"/>
    <property type="molecule type" value="Genomic_DNA"/>
</dbReference>
<dbReference type="CDD" id="cd09727">
    <property type="entry name" value="Cas6_I-E"/>
    <property type="match status" value="1"/>
</dbReference>
<feature type="region of interest" description="Disordered" evidence="1">
    <location>
        <begin position="111"/>
        <end position="130"/>
    </location>
</feature>
<dbReference type="AlphaFoldDB" id="E6QU42"/>
<gene>
    <name evidence="2" type="ORF">CARN7_1560</name>
</gene>
<evidence type="ECO:0008006" key="3">
    <source>
        <dbReference type="Google" id="ProtNLM"/>
    </source>
</evidence>
<dbReference type="SUPFAM" id="SSF117987">
    <property type="entry name" value="CRISPR-associated protein"/>
    <property type="match status" value="2"/>
</dbReference>